<sequence length="84" mass="9004">MLHKDGISESHGLININGCFKAATAALGTSDQMYSPIASTVNIISFQFSLGAQSELDRDPLPEWIKKAATAASSVARVSLRRLQ</sequence>
<accession>A0AAW1RT22</accession>
<dbReference type="Proteomes" id="UP001438707">
    <property type="component" value="Unassembled WGS sequence"/>
</dbReference>
<name>A0AAW1RT22_9CHLO</name>
<proteinExistence type="predicted"/>
<gene>
    <name evidence="1" type="ORF">WJX74_008190</name>
</gene>
<evidence type="ECO:0000313" key="1">
    <source>
        <dbReference type="EMBL" id="KAK9836795.1"/>
    </source>
</evidence>
<protein>
    <submittedName>
        <fullName evidence="1">Uncharacterized protein</fullName>
    </submittedName>
</protein>
<evidence type="ECO:0000313" key="2">
    <source>
        <dbReference type="Proteomes" id="UP001438707"/>
    </source>
</evidence>
<comment type="caution">
    <text evidence="1">The sequence shown here is derived from an EMBL/GenBank/DDBJ whole genome shotgun (WGS) entry which is preliminary data.</text>
</comment>
<reference evidence="1 2" key="1">
    <citation type="journal article" date="2024" name="Nat. Commun.">
        <title>Phylogenomics reveals the evolutionary origins of lichenization in chlorophyte algae.</title>
        <authorList>
            <person name="Puginier C."/>
            <person name="Libourel C."/>
            <person name="Otte J."/>
            <person name="Skaloud P."/>
            <person name="Haon M."/>
            <person name="Grisel S."/>
            <person name="Petersen M."/>
            <person name="Berrin J.G."/>
            <person name="Delaux P.M."/>
            <person name="Dal Grande F."/>
            <person name="Keller J."/>
        </authorList>
    </citation>
    <scope>NUCLEOTIDE SEQUENCE [LARGE SCALE GENOMIC DNA]</scope>
    <source>
        <strain evidence="1 2">SAG 2145</strain>
    </source>
</reference>
<organism evidence="1 2">
    <name type="scientific">Apatococcus lobatus</name>
    <dbReference type="NCBI Taxonomy" id="904363"/>
    <lineage>
        <taxon>Eukaryota</taxon>
        <taxon>Viridiplantae</taxon>
        <taxon>Chlorophyta</taxon>
        <taxon>core chlorophytes</taxon>
        <taxon>Trebouxiophyceae</taxon>
        <taxon>Chlorellales</taxon>
        <taxon>Chlorellaceae</taxon>
        <taxon>Apatococcus</taxon>
    </lineage>
</organism>
<dbReference type="EMBL" id="JALJOS010000007">
    <property type="protein sequence ID" value="KAK9836795.1"/>
    <property type="molecule type" value="Genomic_DNA"/>
</dbReference>
<keyword evidence="2" id="KW-1185">Reference proteome</keyword>
<dbReference type="AlphaFoldDB" id="A0AAW1RT22"/>